<dbReference type="AlphaFoldDB" id="U4QWG7"/>
<dbReference type="Proteomes" id="UP000016860">
    <property type="component" value="Unassembled WGS sequence"/>
</dbReference>
<sequence>MKNLKKIVCLLLVLSTLFIGTLTINLNALTDVIQYNEKNLVYISDNENITENITTRENDKDVKVDLNNLKSKDIDKVKTKKFKNICVDSTTYENAEIKQTLKDQLNNGAKIIIRKDKMSVKEIYQYFDIKSNSDVPNTIDEDGNDKLKVVAVSIKRDNLGEIHTEVISVEDFTNDQSIKKAIAYSVIHNTNTNPTEKQETALIGFSNNVANATGLTWNPVASNTWIDYWDTITVSYSVVLQKNPSSPDIQGKYYTMVYSSVDVQPKDGYLYKDVYFRHTGNTDATIYDFGPSSTSSTDTINIGFSYPTPAISMSADIGITSGISIPEGGIGSSSVKWDFYPVALYLKQFSFRAARFTISSEFYQKSQFYKGSLNYSIEVYKYQSAGNGYYCATASRTDRSVSNIL</sequence>
<reference evidence="1 2" key="1">
    <citation type="journal article" date="2013" name="Genome Announc.">
        <title>Draft Genome Sequence of the Cellulolytic Bacterium Clostridium papyrosolvens C7 (ATCC 700395).</title>
        <authorList>
            <person name="Zepeda V."/>
            <person name="Dassa B."/>
            <person name="Borovok I."/>
            <person name="Lamed R."/>
            <person name="Bayer E.A."/>
            <person name="Cate J.H."/>
        </authorList>
    </citation>
    <scope>NUCLEOTIDE SEQUENCE [LARGE SCALE GENOMIC DNA]</scope>
    <source>
        <strain evidence="1 2">C7</strain>
    </source>
</reference>
<comment type="caution">
    <text evidence="1">The sequence shown here is derived from an EMBL/GenBank/DDBJ whole genome shotgun (WGS) entry which is preliminary data.</text>
</comment>
<name>U4QWG7_9FIRM</name>
<gene>
    <name evidence="1" type="ORF">L323_20320</name>
</gene>
<evidence type="ECO:0000313" key="2">
    <source>
        <dbReference type="Proteomes" id="UP000016860"/>
    </source>
</evidence>
<proteinExistence type="predicted"/>
<dbReference type="OrthoDB" id="9813118at2"/>
<evidence type="ECO:0000313" key="1">
    <source>
        <dbReference type="EMBL" id="EPR07486.1"/>
    </source>
</evidence>
<dbReference type="EMBL" id="ATAY01000103">
    <property type="protein sequence ID" value="EPR07486.1"/>
    <property type="molecule type" value="Genomic_DNA"/>
</dbReference>
<accession>U4QWG7</accession>
<dbReference type="RefSeq" id="WP_020817404.1">
    <property type="nucleotide sequence ID" value="NZ_ATAY01000103.1"/>
</dbReference>
<organism evidence="1 2">
    <name type="scientific">Ruminiclostridium papyrosolvens C7</name>
    <dbReference type="NCBI Taxonomy" id="1330534"/>
    <lineage>
        <taxon>Bacteria</taxon>
        <taxon>Bacillati</taxon>
        <taxon>Bacillota</taxon>
        <taxon>Clostridia</taxon>
        <taxon>Eubacteriales</taxon>
        <taxon>Oscillospiraceae</taxon>
        <taxon>Ruminiclostridium</taxon>
    </lineage>
</organism>
<dbReference type="PATRIC" id="fig|1330534.3.peg.4032"/>
<protein>
    <submittedName>
        <fullName evidence="1">Uncharacterized protein</fullName>
    </submittedName>
</protein>